<gene>
    <name evidence="7" type="ORF">DPMN_124047</name>
</gene>
<dbReference type="EMBL" id="JAIWYP010000005">
    <property type="protein sequence ID" value="KAH3822273.1"/>
    <property type="molecule type" value="Genomic_DNA"/>
</dbReference>
<dbReference type="GO" id="GO:0008270">
    <property type="term" value="F:zinc ion binding"/>
    <property type="evidence" value="ECO:0007669"/>
    <property type="project" value="UniProtKB-KW"/>
</dbReference>
<keyword evidence="1 3" id="KW-0479">Metal-binding</keyword>
<feature type="domain" description="RING-type" evidence="6">
    <location>
        <begin position="5"/>
        <end position="48"/>
    </location>
</feature>
<dbReference type="SMART" id="SM00184">
    <property type="entry name" value="RING"/>
    <property type="match status" value="1"/>
</dbReference>
<dbReference type="OrthoDB" id="8062037at2759"/>
<organism evidence="7 8">
    <name type="scientific">Dreissena polymorpha</name>
    <name type="common">Zebra mussel</name>
    <name type="synonym">Mytilus polymorpha</name>
    <dbReference type="NCBI Taxonomy" id="45954"/>
    <lineage>
        <taxon>Eukaryota</taxon>
        <taxon>Metazoa</taxon>
        <taxon>Spiralia</taxon>
        <taxon>Lophotrochozoa</taxon>
        <taxon>Mollusca</taxon>
        <taxon>Bivalvia</taxon>
        <taxon>Autobranchia</taxon>
        <taxon>Heteroconchia</taxon>
        <taxon>Euheterodonta</taxon>
        <taxon>Imparidentia</taxon>
        <taxon>Neoheterodontei</taxon>
        <taxon>Myida</taxon>
        <taxon>Dreissenoidea</taxon>
        <taxon>Dreissenidae</taxon>
        <taxon>Dreissena</taxon>
    </lineage>
</organism>
<dbReference type="PANTHER" id="PTHR46569">
    <property type="entry name" value="E3 UBIQUITIN-PROTEIN LIGASE TRAIP"/>
    <property type="match status" value="1"/>
</dbReference>
<evidence type="ECO:0000256" key="4">
    <source>
        <dbReference type="SAM" id="Coils"/>
    </source>
</evidence>
<dbReference type="Pfam" id="PF13639">
    <property type="entry name" value="zf-RING_2"/>
    <property type="match status" value="1"/>
</dbReference>
<keyword evidence="1 3" id="KW-0863">Zinc-finger</keyword>
<dbReference type="InterPro" id="IPR052639">
    <property type="entry name" value="TRAIP_ubiq-protein_ligase"/>
</dbReference>
<dbReference type="Gene3D" id="3.30.40.10">
    <property type="entry name" value="Zinc/RING finger domain, C3HC4 (zinc finger)"/>
    <property type="match status" value="1"/>
</dbReference>
<proteinExistence type="predicted"/>
<keyword evidence="2" id="KW-0862">Zinc</keyword>
<reference evidence="7" key="1">
    <citation type="journal article" date="2019" name="bioRxiv">
        <title>The Genome of the Zebra Mussel, Dreissena polymorpha: A Resource for Invasive Species Research.</title>
        <authorList>
            <person name="McCartney M.A."/>
            <person name="Auch B."/>
            <person name="Kono T."/>
            <person name="Mallez S."/>
            <person name="Zhang Y."/>
            <person name="Obille A."/>
            <person name="Becker A."/>
            <person name="Abrahante J.E."/>
            <person name="Garbe J."/>
            <person name="Badalamenti J.P."/>
            <person name="Herman A."/>
            <person name="Mangelson H."/>
            <person name="Liachko I."/>
            <person name="Sullivan S."/>
            <person name="Sone E.D."/>
            <person name="Koren S."/>
            <person name="Silverstein K.A.T."/>
            <person name="Beckman K.B."/>
            <person name="Gohl D.M."/>
        </authorList>
    </citation>
    <scope>NUCLEOTIDE SEQUENCE</scope>
    <source>
        <strain evidence="7">Duluth1</strain>
        <tissue evidence="7">Whole animal</tissue>
    </source>
</reference>
<evidence type="ECO:0000256" key="2">
    <source>
        <dbReference type="ARBA" id="ARBA00022833"/>
    </source>
</evidence>
<dbReference type="Proteomes" id="UP000828390">
    <property type="component" value="Unassembled WGS sequence"/>
</dbReference>
<evidence type="ECO:0000313" key="8">
    <source>
        <dbReference type="Proteomes" id="UP000828390"/>
    </source>
</evidence>
<sequence length="549" mass="61659">MRAQCIICQELFENDDIQVVSALFCGHTFHAACLNQWLESGSTCPSCRERVDRKKIVQRLFFDSPEDTGDVIDESKVQNQLDNLKLEVRKAEKAKNDAIKQAEVREEKIGRLEASCEKLTQQLKQEQSTSSSHVQMLKYYESQQKSLDLEREECKKVKQRLATLQSVETLLNGSESDAVDIISASGEGPGAVQSLSRQVAFLKREYEKLKHEKRQYKDHCDKLQLAERTKAKKLQEMEKKCEILSEQLERSEGDLKIAEKHLDIVKTKNTKLVTKLKKFASQSTSEPKIKGKTGDSGECGKCDKLLQSVHNICDKDKDKKFDTSANSASFNELLNDSARFKLFSASTPKLTTPPDSQGSYDRDLDLTPDIFCSPSPAKTQKLQEDDLLQTGTSNVTQSTAQKTLKFASHTFARSQFALESQTQTKGGKRHMSDDVDENDSENNSQLFKLTSAAEKNSQKLKRFKSESSIKDSNQLLNYAGMNIFKKRELGERNTNKGSIIQRGFDGLGGHTTFVNALGNPFKKPAAKKTVSKLGKMPSLPKLDNFIVLD</sequence>
<evidence type="ECO:0000313" key="7">
    <source>
        <dbReference type="EMBL" id="KAH3822273.1"/>
    </source>
</evidence>
<feature type="coiled-coil region" evidence="4">
    <location>
        <begin position="192"/>
        <end position="261"/>
    </location>
</feature>
<feature type="region of interest" description="Disordered" evidence="5">
    <location>
        <begin position="417"/>
        <end position="442"/>
    </location>
</feature>
<dbReference type="GO" id="GO:0061630">
    <property type="term" value="F:ubiquitin protein ligase activity"/>
    <property type="evidence" value="ECO:0007669"/>
    <property type="project" value="TreeGrafter"/>
</dbReference>
<comment type="caution">
    <text evidence="7">The sequence shown here is derived from an EMBL/GenBank/DDBJ whole genome shotgun (WGS) entry which is preliminary data.</text>
</comment>
<dbReference type="GO" id="GO:0090734">
    <property type="term" value="C:site of DNA damage"/>
    <property type="evidence" value="ECO:0007669"/>
    <property type="project" value="TreeGrafter"/>
</dbReference>
<feature type="coiled-coil region" evidence="4">
    <location>
        <begin position="74"/>
        <end position="167"/>
    </location>
</feature>
<dbReference type="SUPFAM" id="SSF57850">
    <property type="entry name" value="RING/U-box"/>
    <property type="match status" value="1"/>
</dbReference>
<reference evidence="7" key="2">
    <citation type="submission" date="2020-11" db="EMBL/GenBank/DDBJ databases">
        <authorList>
            <person name="McCartney M.A."/>
            <person name="Auch B."/>
            <person name="Kono T."/>
            <person name="Mallez S."/>
            <person name="Becker A."/>
            <person name="Gohl D.M."/>
            <person name="Silverstein K.A.T."/>
            <person name="Koren S."/>
            <person name="Bechman K.B."/>
            <person name="Herman A."/>
            <person name="Abrahante J.E."/>
            <person name="Garbe J."/>
        </authorList>
    </citation>
    <scope>NUCLEOTIDE SEQUENCE</scope>
    <source>
        <strain evidence="7">Duluth1</strain>
        <tissue evidence="7">Whole animal</tissue>
    </source>
</reference>
<evidence type="ECO:0000259" key="6">
    <source>
        <dbReference type="PROSITE" id="PS50089"/>
    </source>
</evidence>
<dbReference type="GO" id="GO:0016567">
    <property type="term" value="P:protein ubiquitination"/>
    <property type="evidence" value="ECO:0007669"/>
    <property type="project" value="TreeGrafter"/>
</dbReference>
<evidence type="ECO:0000256" key="1">
    <source>
        <dbReference type="ARBA" id="ARBA00022771"/>
    </source>
</evidence>
<evidence type="ECO:0000256" key="5">
    <source>
        <dbReference type="SAM" id="MobiDB-lite"/>
    </source>
</evidence>
<keyword evidence="8" id="KW-1185">Reference proteome</keyword>
<evidence type="ECO:0000256" key="3">
    <source>
        <dbReference type="PROSITE-ProRule" id="PRU00175"/>
    </source>
</evidence>
<keyword evidence="4" id="KW-0175">Coiled coil</keyword>
<dbReference type="InterPro" id="IPR013083">
    <property type="entry name" value="Znf_RING/FYVE/PHD"/>
</dbReference>
<dbReference type="PROSITE" id="PS50089">
    <property type="entry name" value="ZF_RING_2"/>
    <property type="match status" value="1"/>
</dbReference>
<dbReference type="PANTHER" id="PTHR46569:SF1">
    <property type="entry name" value="E3 UBIQUITIN-PROTEIN LIGASE RFWD3-RELATED"/>
    <property type="match status" value="1"/>
</dbReference>
<dbReference type="GO" id="GO:0031297">
    <property type="term" value="P:replication fork processing"/>
    <property type="evidence" value="ECO:0007669"/>
    <property type="project" value="TreeGrafter"/>
</dbReference>
<dbReference type="GO" id="GO:0005634">
    <property type="term" value="C:nucleus"/>
    <property type="evidence" value="ECO:0007669"/>
    <property type="project" value="TreeGrafter"/>
</dbReference>
<name>A0A9D4JVT7_DREPO</name>
<dbReference type="InterPro" id="IPR001841">
    <property type="entry name" value="Znf_RING"/>
</dbReference>
<accession>A0A9D4JVT7</accession>
<dbReference type="AlphaFoldDB" id="A0A9D4JVT7"/>
<protein>
    <recommendedName>
        <fullName evidence="6">RING-type domain-containing protein</fullName>
    </recommendedName>
</protein>